<reference evidence="3 4" key="1">
    <citation type="submission" date="2015-01" db="EMBL/GenBank/DDBJ databases">
        <title>Genome sequence of Mycobacterium llatzerense and Mycobacterium immunogenum recovered from brain abscess.</title>
        <authorList>
            <person name="Greninger A.L."/>
            <person name="Langelier C."/>
            <person name="Cunningham G."/>
            <person name="Chiu C.Y."/>
            <person name="Miller S."/>
        </authorList>
    </citation>
    <scope>NUCLEOTIDE SEQUENCE [LARGE SCALE GENOMIC DNA]</scope>
    <source>
        <strain evidence="3 4">CLUC14</strain>
    </source>
</reference>
<dbReference type="InterPro" id="IPR000182">
    <property type="entry name" value="GNAT_dom"/>
</dbReference>
<feature type="region of interest" description="Disordered" evidence="1">
    <location>
        <begin position="1"/>
        <end position="21"/>
    </location>
</feature>
<evidence type="ECO:0000259" key="2">
    <source>
        <dbReference type="PROSITE" id="PS51186"/>
    </source>
</evidence>
<name>A0A0D1JQU1_9MYCO</name>
<dbReference type="PANTHER" id="PTHR43441:SF10">
    <property type="entry name" value="ACETYLTRANSFERASE"/>
    <property type="match status" value="1"/>
</dbReference>
<gene>
    <name evidence="3" type="ORF">TL10_21505</name>
</gene>
<feature type="domain" description="N-acetyltransferase" evidence="2">
    <location>
        <begin position="28"/>
        <end position="196"/>
    </location>
</feature>
<dbReference type="Pfam" id="PF13302">
    <property type="entry name" value="Acetyltransf_3"/>
    <property type="match status" value="1"/>
</dbReference>
<keyword evidence="3" id="KW-0808">Transferase</keyword>
<dbReference type="EMBL" id="JXST01000034">
    <property type="protein sequence ID" value="KIU14949.1"/>
    <property type="molecule type" value="Genomic_DNA"/>
</dbReference>
<dbReference type="GO" id="GO:1990189">
    <property type="term" value="F:protein N-terminal-serine acetyltransferase activity"/>
    <property type="evidence" value="ECO:0007669"/>
    <property type="project" value="TreeGrafter"/>
</dbReference>
<keyword evidence="4" id="KW-1185">Reference proteome</keyword>
<dbReference type="PROSITE" id="PS51186">
    <property type="entry name" value="GNAT"/>
    <property type="match status" value="1"/>
</dbReference>
<dbReference type="AlphaFoldDB" id="A0A0D1JQU1"/>
<dbReference type="Gene3D" id="3.40.630.30">
    <property type="match status" value="1"/>
</dbReference>
<dbReference type="InterPro" id="IPR051908">
    <property type="entry name" value="Ribosomal_N-acetyltransferase"/>
</dbReference>
<dbReference type="InterPro" id="IPR016181">
    <property type="entry name" value="Acyl_CoA_acyltransferase"/>
</dbReference>
<evidence type="ECO:0000256" key="1">
    <source>
        <dbReference type="SAM" id="MobiDB-lite"/>
    </source>
</evidence>
<comment type="caution">
    <text evidence="3">The sequence shown here is derived from an EMBL/GenBank/DDBJ whole genome shotgun (WGS) entry which is preliminary data.</text>
</comment>
<dbReference type="GO" id="GO:0008999">
    <property type="term" value="F:protein-N-terminal-alanine acetyltransferase activity"/>
    <property type="evidence" value="ECO:0007669"/>
    <property type="project" value="TreeGrafter"/>
</dbReference>
<evidence type="ECO:0000313" key="4">
    <source>
        <dbReference type="Proteomes" id="UP000032221"/>
    </source>
</evidence>
<organism evidence="3 4">
    <name type="scientific">Mycolicibacterium llatzerense</name>
    <dbReference type="NCBI Taxonomy" id="280871"/>
    <lineage>
        <taxon>Bacteria</taxon>
        <taxon>Bacillati</taxon>
        <taxon>Actinomycetota</taxon>
        <taxon>Actinomycetes</taxon>
        <taxon>Mycobacteriales</taxon>
        <taxon>Mycobacteriaceae</taxon>
        <taxon>Mycolicibacterium</taxon>
    </lineage>
</organism>
<protein>
    <submittedName>
        <fullName evidence="3">Acetyltransferase</fullName>
    </submittedName>
</protein>
<proteinExistence type="predicted"/>
<dbReference type="SUPFAM" id="SSF55729">
    <property type="entry name" value="Acyl-CoA N-acyltransferases (Nat)"/>
    <property type="match status" value="1"/>
</dbReference>
<accession>A0A0D1JQU1</accession>
<evidence type="ECO:0000313" key="3">
    <source>
        <dbReference type="EMBL" id="KIU14949.1"/>
    </source>
</evidence>
<dbReference type="PANTHER" id="PTHR43441">
    <property type="entry name" value="RIBOSOMAL-PROTEIN-SERINE ACETYLTRANSFERASE"/>
    <property type="match status" value="1"/>
</dbReference>
<dbReference type="OrthoDB" id="2061990at2"/>
<dbReference type="STRING" id="280871.TL10_21505"/>
<dbReference type="RefSeq" id="WP_043397890.1">
    <property type="nucleotide sequence ID" value="NZ_JXST01000034.1"/>
</dbReference>
<sequence>MPPLTSPTIAPGSLSKSEHPSIPVGHEAVLRPWKLTDAPAVMQAFADPDIQRWHVRVVDTLEEAHEWISACQSGWAEESQASWALADMESDELLGRVSIKVLDRGDGLAGVAYWMLPAARGRGLCTTAVKMVCRWAFEEAGFHRIEVDHSMRNEASCRVAMKSGFREEGIRRSAALHVDGWHDMHVHALLATDERP</sequence>
<dbReference type="PATRIC" id="fig|280871.6.peg.4450"/>
<dbReference type="GO" id="GO:0005737">
    <property type="term" value="C:cytoplasm"/>
    <property type="evidence" value="ECO:0007669"/>
    <property type="project" value="TreeGrafter"/>
</dbReference>
<dbReference type="Proteomes" id="UP000032221">
    <property type="component" value="Unassembled WGS sequence"/>
</dbReference>